<evidence type="ECO:0000313" key="2">
    <source>
        <dbReference type="Proteomes" id="UP001305779"/>
    </source>
</evidence>
<sequence length="216" mass="24392">MIEVVLTWGVCEADRPWADQLARFWTLNMTSSQQKVSLASGFRVKVLTSQQIIAQLNASWIWVPKWVDSSTENTAGRVVTFIRELQLPSKPKEGVFHLSADTRYKLFINDQRVAVGPSRGSPYLWYHDTIDIAVHLQEGHNEIRVEVLRYFAANRAAMPFDRTSFPGLTIHGTIAVDGETLEINSGEVGQWRAQVHNEITFPTGIIDDGFLHVQSN</sequence>
<dbReference type="Gene3D" id="2.60.120.260">
    <property type="entry name" value="Galactose-binding domain-like"/>
    <property type="match status" value="1"/>
</dbReference>
<protein>
    <submittedName>
        <fullName evidence="1">Uncharacterized protein</fullName>
    </submittedName>
</protein>
<proteinExistence type="predicted"/>
<gene>
    <name evidence="1" type="ORF">PRZ48_008524</name>
</gene>
<organism evidence="1 2">
    <name type="scientific">Zasmidium cellare</name>
    <name type="common">Wine cellar mold</name>
    <name type="synonym">Racodium cellare</name>
    <dbReference type="NCBI Taxonomy" id="395010"/>
    <lineage>
        <taxon>Eukaryota</taxon>
        <taxon>Fungi</taxon>
        <taxon>Dikarya</taxon>
        <taxon>Ascomycota</taxon>
        <taxon>Pezizomycotina</taxon>
        <taxon>Dothideomycetes</taxon>
        <taxon>Dothideomycetidae</taxon>
        <taxon>Mycosphaerellales</taxon>
        <taxon>Mycosphaerellaceae</taxon>
        <taxon>Zasmidium</taxon>
    </lineage>
</organism>
<dbReference type="EMBL" id="JAXOVC010000006">
    <property type="protein sequence ID" value="KAK4500335.1"/>
    <property type="molecule type" value="Genomic_DNA"/>
</dbReference>
<accession>A0ABR0EGC2</accession>
<keyword evidence="2" id="KW-1185">Reference proteome</keyword>
<comment type="caution">
    <text evidence="1">The sequence shown here is derived from an EMBL/GenBank/DDBJ whole genome shotgun (WGS) entry which is preliminary data.</text>
</comment>
<name>A0ABR0EGC2_ZASCE</name>
<evidence type="ECO:0000313" key="1">
    <source>
        <dbReference type="EMBL" id="KAK4500335.1"/>
    </source>
</evidence>
<dbReference type="SUPFAM" id="SSF49785">
    <property type="entry name" value="Galactose-binding domain-like"/>
    <property type="match status" value="1"/>
</dbReference>
<reference evidence="1 2" key="1">
    <citation type="journal article" date="2023" name="G3 (Bethesda)">
        <title>A chromosome-level genome assembly of Zasmidium syzygii isolated from banana leaves.</title>
        <authorList>
            <person name="van Westerhoven A.C."/>
            <person name="Mehrabi R."/>
            <person name="Talebi R."/>
            <person name="Steentjes M.B.F."/>
            <person name="Corcolon B."/>
            <person name="Chong P.A."/>
            <person name="Kema G.H.J."/>
            <person name="Seidl M.F."/>
        </authorList>
    </citation>
    <scope>NUCLEOTIDE SEQUENCE [LARGE SCALE GENOMIC DNA]</scope>
    <source>
        <strain evidence="1 2">P124</strain>
    </source>
</reference>
<dbReference type="InterPro" id="IPR008979">
    <property type="entry name" value="Galactose-bd-like_sf"/>
</dbReference>
<dbReference type="Proteomes" id="UP001305779">
    <property type="component" value="Unassembled WGS sequence"/>
</dbReference>